<evidence type="ECO:0000313" key="4">
    <source>
        <dbReference type="EMBL" id="OGG09604.1"/>
    </source>
</evidence>
<evidence type="ECO:0000256" key="1">
    <source>
        <dbReference type="SAM" id="Phobius"/>
    </source>
</evidence>
<gene>
    <name evidence="4" type="ORF">A2154_03030</name>
</gene>
<dbReference type="SUPFAM" id="SSF53448">
    <property type="entry name" value="Nucleotide-diphospho-sugar transferases"/>
    <property type="match status" value="1"/>
</dbReference>
<dbReference type="CDD" id="cd04179">
    <property type="entry name" value="DPM_DPG-synthase_like"/>
    <property type="match status" value="1"/>
</dbReference>
<evidence type="ECO:0000313" key="5">
    <source>
        <dbReference type="Proteomes" id="UP000176854"/>
    </source>
</evidence>
<dbReference type="InterPro" id="IPR001173">
    <property type="entry name" value="Glyco_trans_2-like"/>
</dbReference>
<feature type="transmembrane region" description="Helical" evidence="1">
    <location>
        <begin position="355"/>
        <end position="375"/>
    </location>
</feature>
<dbReference type="Gene3D" id="3.90.550.10">
    <property type="entry name" value="Spore Coat Polysaccharide Biosynthesis Protein SpsA, Chain A"/>
    <property type="match status" value="1"/>
</dbReference>
<proteinExistence type="predicted"/>
<evidence type="ECO:0000259" key="2">
    <source>
        <dbReference type="Pfam" id="PF00535"/>
    </source>
</evidence>
<feature type="transmembrane region" description="Helical" evidence="1">
    <location>
        <begin position="294"/>
        <end position="311"/>
    </location>
</feature>
<feature type="transmembrane region" description="Helical" evidence="1">
    <location>
        <begin position="268"/>
        <end position="288"/>
    </location>
</feature>
<dbReference type="EMBL" id="MFJC01000018">
    <property type="protein sequence ID" value="OGG09604.1"/>
    <property type="molecule type" value="Genomic_DNA"/>
</dbReference>
<evidence type="ECO:0000259" key="3">
    <source>
        <dbReference type="Pfam" id="PF26629"/>
    </source>
</evidence>
<feature type="domain" description="Glycosyltransferase 2-like" evidence="2">
    <location>
        <begin position="10"/>
        <end position="173"/>
    </location>
</feature>
<dbReference type="InterPro" id="IPR058718">
    <property type="entry name" value="Agl6_TM_C"/>
</dbReference>
<dbReference type="Proteomes" id="UP000176854">
    <property type="component" value="Unassembled WGS sequence"/>
</dbReference>
<comment type="caution">
    <text evidence="4">The sequence shown here is derived from an EMBL/GenBank/DDBJ whole genome shotgun (WGS) entry which is preliminary data.</text>
</comment>
<keyword evidence="1" id="KW-0472">Membrane</keyword>
<dbReference type="InterPro" id="IPR029044">
    <property type="entry name" value="Nucleotide-diphossugar_trans"/>
</dbReference>
<keyword evidence="1" id="KW-1133">Transmembrane helix</keyword>
<feature type="transmembrane region" description="Helical" evidence="1">
    <location>
        <begin position="234"/>
        <end position="256"/>
    </location>
</feature>
<dbReference type="Pfam" id="PF00535">
    <property type="entry name" value="Glycos_transf_2"/>
    <property type="match status" value="1"/>
</dbReference>
<dbReference type="PANTHER" id="PTHR48090">
    <property type="entry name" value="UNDECAPRENYL-PHOSPHATE 4-DEOXY-4-FORMAMIDO-L-ARABINOSE TRANSFERASE-RELATED"/>
    <property type="match status" value="1"/>
</dbReference>
<sequence length="380" mass="41805">MVNKSKPLISVILPCLNEAATITIAISWIKQGLQKLSRRYRSEIIIVDNGSTDNSAYLARKTGVQVIREPRPGYGQALLAGFTRSRGDIIIMGDSDATYDFREIPKLVQALKSNVDIVLGNRFARAKSRAAIPPLNRIVGNPVLTGLINLFYGAGISDSQSGLRALTRDAYRKMDLRTTGMEFASEMIIKTLSHRLTIKEVPITYYQRRTPSKLSLITDAYRHIQAILLYSPTFLLVIPGLIVFLLGAFLTVMLLPGPLYLGRIMIDIHTMIIAILLAILGMHSMLIGIFTRVYLVRVLGIPGGFLSQYLMKYISTELLLGIGLMLFSLGFLVIVAVTGIWITSGFSALARARELIAASGLTIIGFQLTSSALLFGQLKK</sequence>
<dbReference type="STRING" id="1798373.A2154_03030"/>
<feature type="transmembrane region" description="Helical" evidence="1">
    <location>
        <begin position="318"/>
        <end position="343"/>
    </location>
</feature>
<keyword evidence="1" id="KW-0812">Transmembrane</keyword>
<accession>A0A1F5ZBD0</accession>
<organism evidence="4 5">
    <name type="scientific">Candidatus Gottesmanbacteria bacterium RBG_16_43_7</name>
    <dbReference type="NCBI Taxonomy" id="1798373"/>
    <lineage>
        <taxon>Bacteria</taxon>
        <taxon>Candidatus Gottesmaniibacteriota</taxon>
    </lineage>
</organism>
<dbReference type="Pfam" id="PF26629">
    <property type="entry name" value="GT2_TM_C"/>
    <property type="match status" value="1"/>
</dbReference>
<dbReference type="AlphaFoldDB" id="A0A1F5ZBD0"/>
<feature type="domain" description="Low-salt glycan biosynthesis hexosyltransferase Agl6 C-terminal transmembrane region" evidence="3">
    <location>
        <begin position="289"/>
        <end position="378"/>
    </location>
</feature>
<protein>
    <submittedName>
        <fullName evidence="4">Uncharacterized protein</fullName>
    </submittedName>
</protein>
<dbReference type="InterPro" id="IPR050256">
    <property type="entry name" value="Glycosyltransferase_2"/>
</dbReference>
<name>A0A1F5ZBD0_9BACT</name>
<reference evidence="4 5" key="1">
    <citation type="journal article" date="2016" name="Nat. Commun.">
        <title>Thousands of microbial genomes shed light on interconnected biogeochemical processes in an aquifer system.</title>
        <authorList>
            <person name="Anantharaman K."/>
            <person name="Brown C.T."/>
            <person name="Hug L.A."/>
            <person name="Sharon I."/>
            <person name="Castelle C.J."/>
            <person name="Probst A.J."/>
            <person name="Thomas B.C."/>
            <person name="Singh A."/>
            <person name="Wilkins M.J."/>
            <person name="Karaoz U."/>
            <person name="Brodie E.L."/>
            <person name="Williams K.H."/>
            <person name="Hubbard S.S."/>
            <person name="Banfield J.F."/>
        </authorList>
    </citation>
    <scope>NUCLEOTIDE SEQUENCE [LARGE SCALE GENOMIC DNA]</scope>
</reference>
<dbReference type="PANTHER" id="PTHR48090:SF7">
    <property type="entry name" value="RFBJ PROTEIN"/>
    <property type="match status" value="1"/>
</dbReference>